<reference evidence="2" key="1">
    <citation type="submission" date="2020-11" db="EMBL/GenBank/DDBJ databases">
        <authorList>
            <person name="Tran Van P."/>
        </authorList>
    </citation>
    <scope>NUCLEOTIDE SEQUENCE</scope>
</reference>
<dbReference type="InterPro" id="IPR001763">
    <property type="entry name" value="Rhodanese-like_dom"/>
</dbReference>
<dbReference type="GO" id="GO:0002098">
    <property type="term" value="P:tRNA wobble uridine modification"/>
    <property type="evidence" value="ECO:0007669"/>
    <property type="project" value="InterPro"/>
</dbReference>
<dbReference type="GO" id="GO:0043828">
    <property type="term" value="F:tRNA 2-selenouridine synthase activity"/>
    <property type="evidence" value="ECO:0007669"/>
    <property type="project" value="InterPro"/>
</dbReference>
<dbReference type="Gene3D" id="3.40.250.10">
    <property type="entry name" value="Rhodanese-like domain"/>
    <property type="match status" value="1"/>
</dbReference>
<dbReference type="PANTHER" id="PTHR30401">
    <property type="entry name" value="TRNA 2-SELENOURIDINE SYNTHASE"/>
    <property type="match status" value="1"/>
</dbReference>
<dbReference type="EMBL" id="OB665284">
    <property type="protein sequence ID" value="CAD7232892.1"/>
    <property type="molecule type" value="Genomic_DNA"/>
</dbReference>
<dbReference type="PROSITE" id="PS50206">
    <property type="entry name" value="RHODANESE_3"/>
    <property type="match status" value="1"/>
</dbReference>
<sequence>MDNRTLENLALRDDFATIIRERIPLLDVRSPCEFAEGAFPAAVNLPLLDDEQRHRVGIAYKQQGQKAAINLGQRLVSGDLRLRRIEAWIDFVIDHPDALLYCFRGGLRSKTAQQWIYEHAGLTVARLAGGYKALRRFLLEVLEPHNIAASPTILAGRTGTGKTLLLGRLNNSIDLEGLAHHRGSAFGAYLSPQPSQIDFENALAAALLQHAARGCRYLVVEDEGSYIGARHLPHPLAAFFKRESMVLLESGMQDRVSLTWREYVVEAQREWCGFLGDQEGLQGWYDQTIKRLKRIGKRLGGERLQRVQKALDVAHMQQLETGVAHGHRKWVEILLREYYDPMYDYQMKKSGRRVEFCGKFTEVEDYLLNLG</sequence>
<keyword evidence="1" id="KW-0711">Selenium</keyword>
<dbReference type="InterPro" id="IPR036873">
    <property type="entry name" value="Rhodanese-like_dom_sf"/>
</dbReference>
<dbReference type="SMART" id="SM00450">
    <property type="entry name" value="RHOD"/>
    <property type="match status" value="1"/>
</dbReference>
<proteinExistence type="inferred from homology"/>
<dbReference type="InterPro" id="IPR017582">
    <property type="entry name" value="SelU"/>
</dbReference>
<dbReference type="InterPro" id="IPR058840">
    <property type="entry name" value="AAA_SelU"/>
</dbReference>
<dbReference type="NCBIfam" id="TIGR03167">
    <property type="entry name" value="tRNA_sel_U_synt"/>
    <property type="match status" value="1"/>
</dbReference>
<accession>A0A7R8WJF9</accession>
<dbReference type="Pfam" id="PF26341">
    <property type="entry name" value="AAA_SelU"/>
    <property type="match status" value="1"/>
</dbReference>
<evidence type="ECO:0000313" key="2">
    <source>
        <dbReference type="EMBL" id="CAD7232892.1"/>
    </source>
</evidence>
<evidence type="ECO:0000256" key="1">
    <source>
        <dbReference type="ARBA" id="ARBA00023266"/>
    </source>
</evidence>
<organism evidence="2">
    <name type="scientific">Cyprideis torosa</name>
    <dbReference type="NCBI Taxonomy" id="163714"/>
    <lineage>
        <taxon>Eukaryota</taxon>
        <taxon>Metazoa</taxon>
        <taxon>Ecdysozoa</taxon>
        <taxon>Arthropoda</taxon>
        <taxon>Crustacea</taxon>
        <taxon>Oligostraca</taxon>
        <taxon>Ostracoda</taxon>
        <taxon>Podocopa</taxon>
        <taxon>Podocopida</taxon>
        <taxon>Cytherocopina</taxon>
        <taxon>Cytheroidea</taxon>
        <taxon>Cytherideidae</taxon>
        <taxon>Cyprideis</taxon>
    </lineage>
</organism>
<dbReference type="PANTHER" id="PTHR30401:SF0">
    <property type="entry name" value="TRNA 2-SELENOURIDINE SYNTHASE"/>
    <property type="match status" value="1"/>
</dbReference>
<gene>
    <name evidence="2" type="ORF">CTOB1V02_LOCUS10717</name>
</gene>
<protein>
    <submittedName>
        <fullName evidence="2">Uncharacterized protein</fullName>
    </submittedName>
</protein>
<dbReference type="HAMAP" id="MF_01622">
    <property type="entry name" value="tRNA_sel_U_synth"/>
    <property type="match status" value="1"/>
</dbReference>
<name>A0A7R8WJF9_9CRUS</name>
<dbReference type="SUPFAM" id="SSF52821">
    <property type="entry name" value="Rhodanese/Cell cycle control phosphatase"/>
    <property type="match status" value="1"/>
</dbReference>
<dbReference type="OrthoDB" id="566238at2759"/>
<dbReference type="AlphaFoldDB" id="A0A7R8WJF9"/>
<dbReference type="NCBIfam" id="NF008751">
    <property type="entry name" value="PRK11784.1-3"/>
    <property type="match status" value="1"/>
</dbReference>